<organism evidence="6 7">
    <name type="scientific">Candidatus Wolfebacteria bacterium GW2011_GWC1_37_10</name>
    <dbReference type="NCBI Taxonomy" id="1619010"/>
    <lineage>
        <taxon>Bacteria</taxon>
        <taxon>Candidatus Wolfeibacteriota</taxon>
    </lineage>
</organism>
<dbReference type="EMBL" id="LBSR01000017">
    <property type="protein sequence ID" value="KKQ21588.1"/>
    <property type="molecule type" value="Genomic_DNA"/>
</dbReference>
<evidence type="ECO:0000256" key="1">
    <source>
        <dbReference type="ARBA" id="ARBA00006242"/>
    </source>
</evidence>
<dbReference type="NCBIfam" id="TIGR01011">
    <property type="entry name" value="rpsB_bact"/>
    <property type="match status" value="1"/>
</dbReference>
<dbReference type="HAMAP" id="MF_00291_B">
    <property type="entry name" value="Ribosomal_uS2_B"/>
    <property type="match status" value="1"/>
</dbReference>
<dbReference type="PANTHER" id="PTHR12534">
    <property type="entry name" value="30S RIBOSOMAL PROTEIN S2 PROKARYOTIC AND ORGANELLAR"/>
    <property type="match status" value="1"/>
</dbReference>
<dbReference type="GO" id="GO:0022627">
    <property type="term" value="C:cytosolic small ribosomal subunit"/>
    <property type="evidence" value="ECO:0007669"/>
    <property type="project" value="TreeGrafter"/>
</dbReference>
<dbReference type="InterPro" id="IPR001865">
    <property type="entry name" value="Ribosomal_uS2"/>
</dbReference>
<dbReference type="Pfam" id="PF00318">
    <property type="entry name" value="Ribosomal_S2"/>
    <property type="match status" value="1"/>
</dbReference>
<dbReference type="PANTHER" id="PTHR12534:SF0">
    <property type="entry name" value="SMALL RIBOSOMAL SUBUNIT PROTEIN US2M"/>
    <property type="match status" value="1"/>
</dbReference>
<evidence type="ECO:0000313" key="7">
    <source>
        <dbReference type="Proteomes" id="UP000034044"/>
    </source>
</evidence>
<evidence type="ECO:0000313" key="6">
    <source>
        <dbReference type="EMBL" id="KKQ21588.1"/>
    </source>
</evidence>
<dbReference type="InterPro" id="IPR005706">
    <property type="entry name" value="Ribosomal_uS2_bac/mit/plastid"/>
</dbReference>
<gene>
    <name evidence="5" type="primary">rpsB</name>
    <name evidence="6" type="ORF">US36_C0017G0006</name>
</gene>
<dbReference type="Proteomes" id="UP000034044">
    <property type="component" value="Unassembled WGS sequence"/>
</dbReference>
<evidence type="ECO:0000256" key="3">
    <source>
        <dbReference type="ARBA" id="ARBA00023274"/>
    </source>
</evidence>
<name>A0A0G0FRF2_9BACT</name>
<keyword evidence="3 5" id="KW-0687">Ribonucleoprotein</keyword>
<evidence type="ECO:0000256" key="5">
    <source>
        <dbReference type="HAMAP-Rule" id="MF_00291"/>
    </source>
</evidence>
<dbReference type="Gene3D" id="1.10.287.610">
    <property type="entry name" value="Helix hairpin bin"/>
    <property type="match status" value="1"/>
</dbReference>
<reference evidence="6 7" key="1">
    <citation type="journal article" date="2015" name="Nature">
        <title>rRNA introns, odd ribosomes, and small enigmatic genomes across a large radiation of phyla.</title>
        <authorList>
            <person name="Brown C.T."/>
            <person name="Hug L.A."/>
            <person name="Thomas B.C."/>
            <person name="Sharon I."/>
            <person name="Castelle C.J."/>
            <person name="Singh A."/>
            <person name="Wilkins M.J."/>
            <person name="Williams K.H."/>
            <person name="Banfield J.F."/>
        </authorList>
    </citation>
    <scope>NUCLEOTIDE SEQUENCE [LARGE SCALE GENOMIC DNA]</scope>
</reference>
<sequence>MKDTSKSKTQLTVVEEEVKEKEIEAIASAADIESIKEMMKAGLMYGHKTNRTEPKFKSYISLSRNNIEIIDLSQTLLAINEAAEFLKKIISENKMVLLVATQSAAQEAIEKFAKKFNFPYVKNRWLGGLITNFKVLSTRIEKFKKNQIDMEKGEFDKYTKKERVVINKNIARMRILFGGLENLTKLPDALLIIDSSLKNHKTAIREARQLNIPVIGIIDSDDNPEFVDMVIPANDHAKMSIDFIIDKIMEKIS</sequence>
<dbReference type="InterPro" id="IPR023591">
    <property type="entry name" value="Ribosomal_uS2_flav_dom_sf"/>
</dbReference>
<dbReference type="GO" id="GO:0006412">
    <property type="term" value="P:translation"/>
    <property type="evidence" value="ECO:0007669"/>
    <property type="project" value="UniProtKB-UniRule"/>
</dbReference>
<proteinExistence type="inferred from homology"/>
<evidence type="ECO:0000256" key="4">
    <source>
        <dbReference type="ARBA" id="ARBA00035256"/>
    </source>
</evidence>
<comment type="similarity">
    <text evidence="1 5">Belongs to the universal ribosomal protein uS2 family.</text>
</comment>
<evidence type="ECO:0000256" key="2">
    <source>
        <dbReference type="ARBA" id="ARBA00022980"/>
    </source>
</evidence>
<dbReference type="PRINTS" id="PR00395">
    <property type="entry name" value="RIBOSOMALS2"/>
</dbReference>
<dbReference type="Gene3D" id="3.40.50.10490">
    <property type="entry name" value="Glucose-6-phosphate isomerase like protein, domain 1"/>
    <property type="match status" value="1"/>
</dbReference>
<protein>
    <recommendedName>
        <fullName evidence="4 5">Small ribosomal subunit protein uS2</fullName>
    </recommendedName>
</protein>
<keyword evidence="2 5" id="KW-0689">Ribosomal protein</keyword>
<dbReference type="CDD" id="cd01425">
    <property type="entry name" value="RPS2"/>
    <property type="match status" value="1"/>
</dbReference>
<accession>A0A0G0FRF2</accession>
<dbReference type="SUPFAM" id="SSF52313">
    <property type="entry name" value="Ribosomal protein S2"/>
    <property type="match status" value="1"/>
</dbReference>
<dbReference type="AlphaFoldDB" id="A0A0G0FRF2"/>
<comment type="caution">
    <text evidence="6">The sequence shown here is derived from an EMBL/GenBank/DDBJ whole genome shotgun (WGS) entry which is preliminary data.</text>
</comment>
<dbReference type="GO" id="GO:0003735">
    <property type="term" value="F:structural constituent of ribosome"/>
    <property type="evidence" value="ECO:0007669"/>
    <property type="project" value="InterPro"/>
</dbReference>